<keyword evidence="2" id="KW-1185">Reference proteome</keyword>
<organism evidence="1 2">
    <name type="scientific">Caerostris darwini</name>
    <dbReference type="NCBI Taxonomy" id="1538125"/>
    <lineage>
        <taxon>Eukaryota</taxon>
        <taxon>Metazoa</taxon>
        <taxon>Ecdysozoa</taxon>
        <taxon>Arthropoda</taxon>
        <taxon>Chelicerata</taxon>
        <taxon>Arachnida</taxon>
        <taxon>Araneae</taxon>
        <taxon>Araneomorphae</taxon>
        <taxon>Entelegynae</taxon>
        <taxon>Araneoidea</taxon>
        <taxon>Araneidae</taxon>
        <taxon>Caerostris</taxon>
    </lineage>
</organism>
<proteinExistence type="predicted"/>
<reference evidence="1 2" key="1">
    <citation type="submission" date="2021-06" db="EMBL/GenBank/DDBJ databases">
        <title>Caerostris darwini draft genome.</title>
        <authorList>
            <person name="Kono N."/>
            <person name="Arakawa K."/>
        </authorList>
    </citation>
    <scope>NUCLEOTIDE SEQUENCE [LARGE SCALE GENOMIC DNA]</scope>
</reference>
<dbReference type="Proteomes" id="UP001054837">
    <property type="component" value="Unassembled WGS sequence"/>
</dbReference>
<sequence>MDNVLGFKSAVFNIRILVGNSEVYIGDVQFKIIDQKVILLCSCPSNAILVKICGGHQKFIFFKARHRINIAYNSIRFIIEGYDESNAANLNGHDTII</sequence>
<evidence type="ECO:0000313" key="1">
    <source>
        <dbReference type="EMBL" id="GIY52346.1"/>
    </source>
</evidence>
<comment type="caution">
    <text evidence="1">The sequence shown here is derived from an EMBL/GenBank/DDBJ whole genome shotgun (WGS) entry which is preliminary data.</text>
</comment>
<evidence type="ECO:0000313" key="2">
    <source>
        <dbReference type="Proteomes" id="UP001054837"/>
    </source>
</evidence>
<dbReference type="EMBL" id="BPLQ01010661">
    <property type="protein sequence ID" value="GIY52346.1"/>
    <property type="molecule type" value="Genomic_DNA"/>
</dbReference>
<protein>
    <submittedName>
        <fullName evidence="1">Uncharacterized protein</fullName>
    </submittedName>
</protein>
<gene>
    <name evidence="1" type="ORF">CDAR_207991</name>
</gene>
<accession>A0AAV4U3L2</accession>
<name>A0AAV4U3L2_9ARAC</name>
<dbReference type="AlphaFoldDB" id="A0AAV4U3L2"/>